<evidence type="ECO:0000313" key="9">
    <source>
        <dbReference type="EMBL" id="ORX56321.1"/>
    </source>
</evidence>
<evidence type="ECO:0000256" key="5">
    <source>
        <dbReference type="ARBA" id="ARBA00022833"/>
    </source>
</evidence>
<dbReference type="Gene3D" id="3.30.160.60">
    <property type="entry name" value="Classic Zinc Finger"/>
    <property type="match status" value="1"/>
</dbReference>
<sequence length="481" mass="55918">MDSVLEEQRLSHELIERLEEACVQEFLSDPKTHRDRLKLEQSVDGYLTRLNKQSSRLAELYQDESRTNEIETISKPSLNLDAFYQQLTAINGHHDKYPNQQIDAPEFEFLHFAADDDQHDEVDDADEKFEHMFSGEEHYGRYLDLNALHGEYVNLKNVNRVEYIPYLDRLDKFESDQVYPAALKTTEAYRQYLDHLHDYLVSFLQRARPLVDLQSINDTANDDFEKTYKPSTSSATHTTNGHATNAPAAALYCQACQKDFAKQTVYDAHLKGKKHIKAQTKLDQEGADDRVDKRKALALKEALILAYLDVLKDTRQQTKANVERKQALTDRERTLEQEQNDIEIAEDSDNDSDEERIYNPLKLPLGWDGKPIPYWLYKLHGLGVEYPCEICGNYVYMGRKAFDKHFQEARHVYGMRCLGLTNSRQFHEITKIADAYALNEKLKKQNVSSQVKDDNVEEYEDEEGNVFNKKIYEDLKRQGLL</sequence>
<dbReference type="SMART" id="SM00355">
    <property type="entry name" value="ZnF_C2H2"/>
    <property type="match status" value="2"/>
</dbReference>
<keyword evidence="10" id="KW-1185">Reference proteome</keyword>
<dbReference type="Pfam" id="PF12171">
    <property type="entry name" value="zf-C2H2_jaz"/>
    <property type="match status" value="1"/>
</dbReference>
<dbReference type="InterPro" id="IPR022755">
    <property type="entry name" value="Znf_C2H2_jaz"/>
</dbReference>
<dbReference type="GO" id="GO:0003723">
    <property type="term" value="F:RNA binding"/>
    <property type="evidence" value="ECO:0007669"/>
    <property type="project" value="InterPro"/>
</dbReference>
<dbReference type="Proteomes" id="UP000242146">
    <property type="component" value="Unassembled WGS sequence"/>
</dbReference>
<comment type="similarity">
    <text evidence="2">Belongs to the SF3A3 family.</text>
</comment>
<dbReference type="Pfam" id="PF16837">
    <property type="entry name" value="SF3A3"/>
    <property type="match status" value="1"/>
</dbReference>
<dbReference type="PANTHER" id="PTHR12786:SF2">
    <property type="entry name" value="SPLICING FACTOR 3A SUBUNIT 3"/>
    <property type="match status" value="1"/>
</dbReference>
<protein>
    <recommendedName>
        <fullName evidence="8">Matrin-type domain-containing protein</fullName>
    </recommendedName>
</protein>
<feature type="coiled-coil region" evidence="7">
    <location>
        <begin position="308"/>
        <end position="348"/>
    </location>
</feature>
<keyword evidence="6" id="KW-0539">Nucleus</keyword>
<feature type="domain" description="Matrin-type" evidence="8">
    <location>
        <begin position="386"/>
        <end position="417"/>
    </location>
</feature>
<organism evidence="9 10">
    <name type="scientific">Hesseltinella vesiculosa</name>
    <dbReference type="NCBI Taxonomy" id="101127"/>
    <lineage>
        <taxon>Eukaryota</taxon>
        <taxon>Fungi</taxon>
        <taxon>Fungi incertae sedis</taxon>
        <taxon>Mucoromycota</taxon>
        <taxon>Mucoromycotina</taxon>
        <taxon>Mucoromycetes</taxon>
        <taxon>Mucorales</taxon>
        <taxon>Cunninghamellaceae</taxon>
        <taxon>Hesseltinella</taxon>
    </lineage>
</organism>
<dbReference type="InterPro" id="IPR031774">
    <property type="entry name" value="SF3A3_dom"/>
</dbReference>
<dbReference type="GO" id="GO:0000398">
    <property type="term" value="P:mRNA splicing, via spliceosome"/>
    <property type="evidence" value="ECO:0007669"/>
    <property type="project" value="InterPro"/>
</dbReference>
<evidence type="ECO:0000256" key="1">
    <source>
        <dbReference type="ARBA" id="ARBA00004123"/>
    </source>
</evidence>
<evidence type="ECO:0000313" key="10">
    <source>
        <dbReference type="Proteomes" id="UP000242146"/>
    </source>
</evidence>
<keyword evidence="3" id="KW-0479">Metal-binding</keyword>
<dbReference type="InterPro" id="IPR003604">
    <property type="entry name" value="Matrin/U1-like-C_Znf_C2H2"/>
</dbReference>
<dbReference type="GO" id="GO:0008270">
    <property type="term" value="F:zinc ion binding"/>
    <property type="evidence" value="ECO:0007669"/>
    <property type="project" value="UniProtKB-KW"/>
</dbReference>
<dbReference type="AlphaFoldDB" id="A0A1X2GLB7"/>
<reference evidence="9 10" key="1">
    <citation type="submission" date="2016-07" db="EMBL/GenBank/DDBJ databases">
        <title>Pervasive Adenine N6-methylation of Active Genes in Fungi.</title>
        <authorList>
            <consortium name="DOE Joint Genome Institute"/>
            <person name="Mondo S.J."/>
            <person name="Dannebaum R.O."/>
            <person name="Kuo R.C."/>
            <person name="Labutti K."/>
            <person name="Haridas S."/>
            <person name="Kuo A."/>
            <person name="Salamov A."/>
            <person name="Ahrendt S.R."/>
            <person name="Lipzen A."/>
            <person name="Sullivan W."/>
            <person name="Andreopoulos W.B."/>
            <person name="Clum A."/>
            <person name="Lindquist E."/>
            <person name="Daum C."/>
            <person name="Ramamoorthy G.K."/>
            <person name="Gryganskyi A."/>
            <person name="Culley D."/>
            <person name="Magnuson J.K."/>
            <person name="James T.Y."/>
            <person name="O'Malley M.A."/>
            <person name="Stajich J.E."/>
            <person name="Spatafora J.W."/>
            <person name="Visel A."/>
            <person name="Grigoriev I.V."/>
        </authorList>
    </citation>
    <scope>NUCLEOTIDE SEQUENCE [LARGE SCALE GENOMIC DNA]</scope>
    <source>
        <strain evidence="9 10">NRRL 3301</strain>
    </source>
</reference>
<comment type="caution">
    <text evidence="9">The sequence shown here is derived from an EMBL/GenBank/DDBJ whole genome shotgun (WGS) entry which is preliminary data.</text>
</comment>
<proteinExistence type="inferred from homology"/>
<dbReference type="PROSITE" id="PS50171">
    <property type="entry name" value="ZF_MATRIN"/>
    <property type="match status" value="1"/>
</dbReference>
<dbReference type="PANTHER" id="PTHR12786">
    <property type="entry name" value="SPLICING FACTOR SF3A-RELATED"/>
    <property type="match status" value="1"/>
</dbReference>
<dbReference type="InterPro" id="IPR013087">
    <property type="entry name" value="Znf_C2H2_type"/>
</dbReference>
<dbReference type="SMART" id="SM00451">
    <property type="entry name" value="ZnF_U1"/>
    <property type="match status" value="1"/>
</dbReference>
<dbReference type="GO" id="GO:0005681">
    <property type="term" value="C:spliceosomal complex"/>
    <property type="evidence" value="ECO:0007669"/>
    <property type="project" value="InterPro"/>
</dbReference>
<dbReference type="InterPro" id="IPR000690">
    <property type="entry name" value="Matrin/U1-C_Znf_C2H2"/>
</dbReference>
<dbReference type="OrthoDB" id="2160351at2759"/>
<evidence type="ECO:0000256" key="6">
    <source>
        <dbReference type="ARBA" id="ARBA00023242"/>
    </source>
</evidence>
<evidence type="ECO:0000259" key="8">
    <source>
        <dbReference type="PROSITE" id="PS50171"/>
    </source>
</evidence>
<evidence type="ECO:0000256" key="2">
    <source>
        <dbReference type="ARBA" id="ARBA00008776"/>
    </source>
</evidence>
<dbReference type="SUPFAM" id="SSF57667">
    <property type="entry name" value="beta-beta-alpha zinc fingers"/>
    <property type="match status" value="1"/>
</dbReference>
<dbReference type="PROSITE" id="PS00028">
    <property type="entry name" value="ZINC_FINGER_C2H2_1"/>
    <property type="match status" value="1"/>
</dbReference>
<evidence type="ECO:0000256" key="4">
    <source>
        <dbReference type="ARBA" id="ARBA00022771"/>
    </source>
</evidence>
<dbReference type="STRING" id="101127.A0A1X2GLB7"/>
<keyword evidence="4" id="KW-0863">Zinc-finger</keyword>
<accession>A0A1X2GLB7</accession>
<gene>
    <name evidence="9" type="ORF">DM01DRAFT_1334795</name>
</gene>
<dbReference type="EMBL" id="MCGT01000010">
    <property type="protein sequence ID" value="ORX56321.1"/>
    <property type="molecule type" value="Genomic_DNA"/>
</dbReference>
<dbReference type="InterPro" id="IPR024598">
    <property type="entry name" value="SF3a60/Prp9_C"/>
</dbReference>
<dbReference type="InterPro" id="IPR036236">
    <property type="entry name" value="Znf_C2H2_sf"/>
</dbReference>
<evidence type="ECO:0000256" key="3">
    <source>
        <dbReference type="ARBA" id="ARBA00022723"/>
    </source>
</evidence>
<comment type="subcellular location">
    <subcellularLocation>
        <location evidence="1">Nucleus</location>
    </subcellularLocation>
</comment>
<dbReference type="Pfam" id="PF11931">
    <property type="entry name" value="SF3a60_Prp9_C"/>
    <property type="match status" value="1"/>
</dbReference>
<evidence type="ECO:0000256" key="7">
    <source>
        <dbReference type="SAM" id="Coils"/>
    </source>
</evidence>
<name>A0A1X2GLB7_9FUNG</name>
<keyword evidence="5" id="KW-0862">Zinc</keyword>
<keyword evidence="7" id="KW-0175">Coiled coil</keyword>
<dbReference type="InterPro" id="IPR051421">
    <property type="entry name" value="RNA_Proc_DNA_Dmg_Regulator"/>
</dbReference>